<keyword evidence="1" id="KW-1133">Transmembrane helix</keyword>
<evidence type="ECO:0008006" key="4">
    <source>
        <dbReference type="Google" id="ProtNLM"/>
    </source>
</evidence>
<dbReference type="EMBL" id="VFOZ01000001">
    <property type="protein sequence ID" value="TQM00515.1"/>
    <property type="molecule type" value="Genomic_DNA"/>
</dbReference>
<organism evidence="2 3">
    <name type="scientific">Actinoallomurus bryophytorum</name>
    <dbReference type="NCBI Taxonomy" id="1490222"/>
    <lineage>
        <taxon>Bacteria</taxon>
        <taxon>Bacillati</taxon>
        <taxon>Actinomycetota</taxon>
        <taxon>Actinomycetes</taxon>
        <taxon>Streptosporangiales</taxon>
        <taxon>Thermomonosporaceae</taxon>
        <taxon>Actinoallomurus</taxon>
    </lineage>
</organism>
<accession>A0A543CTT9</accession>
<feature type="transmembrane region" description="Helical" evidence="1">
    <location>
        <begin position="77"/>
        <end position="97"/>
    </location>
</feature>
<keyword evidence="1" id="KW-0472">Membrane</keyword>
<reference evidence="2 3" key="1">
    <citation type="submission" date="2019-06" db="EMBL/GenBank/DDBJ databases">
        <title>Sequencing the genomes of 1000 actinobacteria strains.</title>
        <authorList>
            <person name="Klenk H.-P."/>
        </authorList>
    </citation>
    <scope>NUCLEOTIDE SEQUENCE [LARGE SCALE GENOMIC DNA]</scope>
    <source>
        <strain evidence="2 3">DSM 102200</strain>
    </source>
</reference>
<sequence length="143" mass="15901">MVIVAHLTIAAVWLGSMVYSLVVVQPRVERFFPDAERREEFLVTLANGNRRPVVALVAALLLTDLSILVIRPEVRLGYGVALVLHLLAGSVFAHVSWRHWPARVFALPEELPGYQHRLRRLAWTILGLVAAAFVTTLSVSVDT</sequence>
<dbReference type="Proteomes" id="UP000316096">
    <property type="component" value="Unassembled WGS sequence"/>
</dbReference>
<protein>
    <recommendedName>
        <fullName evidence="4">Copper resistance protein D</fullName>
    </recommendedName>
</protein>
<evidence type="ECO:0000313" key="2">
    <source>
        <dbReference type="EMBL" id="TQM00515.1"/>
    </source>
</evidence>
<name>A0A543CTT9_9ACTN</name>
<keyword evidence="1" id="KW-0812">Transmembrane</keyword>
<comment type="caution">
    <text evidence="2">The sequence shown here is derived from an EMBL/GenBank/DDBJ whole genome shotgun (WGS) entry which is preliminary data.</text>
</comment>
<dbReference type="OrthoDB" id="5517465at2"/>
<evidence type="ECO:0000313" key="3">
    <source>
        <dbReference type="Proteomes" id="UP000316096"/>
    </source>
</evidence>
<feature type="transmembrane region" description="Helical" evidence="1">
    <location>
        <begin position="53"/>
        <end position="70"/>
    </location>
</feature>
<feature type="transmembrane region" description="Helical" evidence="1">
    <location>
        <begin position="121"/>
        <end position="141"/>
    </location>
</feature>
<dbReference type="AlphaFoldDB" id="A0A543CTT9"/>
<dbReference type="RefSeq" id="WP_141960121.1">
    <property type="nucleotide sequence ID" value="NZ_VFOZ01000001.1"/>
</dbReference>
<keyword evidence="3" id="KW-1185">Reference proteome</keyword>
<evidence type="ECO:0000256" key="1">
    <source>
        <dbReference type="SAM" id="Phobius"/>
    </source>
</evidence>
<proteinExistence type="predicted"/>
<gene>
    <name evidence="2" type="ORF">FB559_6228</name>
</gene>